<evidence type="ECO:0000313" key="9">
    <source>
        <dbReference type="Proteomes" id="UP000077667"/>
    </source>
</evidence>
<evidence type="ECO:0000256" key="3">
    <source>
        <dbReference type="ARBA" id="ARBA00022679"/>
    </source>
</evidence>
<comment type="similarity">
    <text evidence="6">Belongs to the APS kinase family.</text>
</comment>
<comment type="function">
    <text evidence="6">Catalyzes the synthesis of activated sulfate.</text>
</comment>
<evidence type="ECO:0000256" key="4">
    <source>
        <dbReference type="ARBA" id="ARBA00022741"/>
    </source>
</evidence>
<keyword evidence="5 6" id="KW-0067">ATP-binding</keyword>
<dbReference type="UniPathway" id="UPA00140">
    <property type="reaction ID" value="UER00205"/>
</dbReference>
<feature type="domain" description="APS kinase" evidence="7">
    <location>
        <begin position="2"/>
        <end position="152"/>
    </location>
</feature>
<dbReference type="CDD" id="cd02027">
    <property type="entry name" value="APSK"/>
    <property type="match status" value="1"/>
</dbReference>
<dbReference type="RefSeq" id="WP_067761908.1">
    <property type="nucleotide sequence ID" value="NZ_CP015772.1"/>
</dbReference>
<evidence type="ECO:0000256" key="2">
    <source>
        <dbReference type="ARBA" id="ARBA00012121"/>
    </source>
</evidence>
<dbReference type="SUPFAM" id="SSF52540">
    <property type="entry name" value="P-loop containing nucleoside triphosphate hydrolases"/>
    <property type="match status" value="1"/>
</dbReference>
<dbReference type="GO" id="GO:0005524">
    <property type="term" value="F:ATP binding"/>
    <property type="evidence" value="ECO:0007669"/>
    <property type="project" value="UniProtKB-KW"/>
</dbReference>
<evidence type="ECO:0000256" key="1">
    <source>
        <dbReference type="ARBA" id="ARBA00001823"/>
    </source>
</evidence>
<protein>
    <recommendedName>
        <fullName evidence="2 6">Adenylyl-sulfate kinase</fullName>
        <ecNumber evidence="2 6">2.7.1.25</ecNumber>
    </recommendedName>
</protein>
<dbReference type="Gene3D" id="3.40.50.300">
    <property type="entry name" value="P-loop containing nucleotide triphosphate hydrolases"/>
    <property type="match status" value="1"/>
</dbReference>
<dbReference type="GO" id="GO:0004020">
    <property type="term" value="F:adenylylsulfate kinase activity"/>
    <property type="evidence" value="ECO:0007669"/>
    <property type="project" value="UniProtKB-EC"/>
</dbReference>
<evidence type="ECO:0000313" key="8">
    <source>
        <dbReference type="EMBL" id="ANH83864.1"/>
    </source>
</evidence>
<keyword evidence="6 8" id="KW-0418">Kinase</keyword>
<dbReference type="PANTHER" id="PTHR42700:SF1">
    <property type="entry name" value="SULFATE ADENYLYLTRANSFERASE"/>
    <property type="match status" value="1"/>
</dbReference>
<dbReference type="EMBL" id="CP015772">
    <property type="protein sequence ID" value="ANH83864.1"/>
    <property type="molecule type" value="Genomic_DNA"/>
</dbReference>
<dbReference type="OrthoDB" id="9804504at2"/>
<comment type="pathway">
    <text evidence="6">Sulfur metabolism; hydrogen sulfide biosynthesis; sulfite from sulfate: step 2/3.</text>
</comment>
<proteinExistence type="inferred from homology"/>
<dbReference type="GO" id="GO:0005737">
    <property type="term" value="C:cytoplasm"/>
    <property type="evidence" value="ECO:0007669"/>
    <property type="project" value="TreeGrafter"/>
</dbReference>
<accession>A0A1A9IBB5</accession>
<dbReference type="PANTHER" id="PTHR42700">
    <property type="entry name" value="SULFATE ADENYLYLTRANSFERASE"/>
    <property type="match status" value="1"/>
</dbReference>
<dbReference type="EC" id="2.7.1.25" evidence="2 6"/>
<dbReference type="GO" id="GO:0010134">
    <property type="term" value="P:sulfate assimilation via adenylyl sulfate reduction"/>
    <property type="evidence" value="ECO:0007669"/>
    <property type="project" value="TreeGrafter"/>
</dbReference>
<name>A0A1A9IBB5_9BACT</name>
<dbReference type="GO" id="GO:0004781">
    <property type="term" value="F:sulfate adenylyltransferase (ATP) activity"/>
    <property type="evidence" value="ECO:0007669"/>
    <property type="project" value="TreeGrafter"/>
</dbReference>
<dbReference type="STRING" id="1176587.A8C56_11065"/>
<dbReference type="InterPro" id="IPR002891">
    <property type="entry name" value="APS"/>
</dbReference>
<dbReference type="GO" id="GO:0070814">
    <property type="term" value="P:hydrogen sulfide biosynthetic process"/>
    <property type="evidence" value="ECO:0007669"/>
    <property type="project" value="UniProtKB-UniPathway"/>
</dbReference>
<evidence type="ECO:0000259" key="7">
    <source>
        <dbReference type="Pfam" id="PF01583"/>
    </source>
</evidence>
<dbReference type="InterPro" id="IPR050512">
    <property type="entry name" value="Sulf_AdTrans/APS_kinase"/>
</dbReference>
<reference evidence="8 9" key="1">
    <citation type="submission" date="2016-05" db="EMBL/GenBank/DDBJ databases">
        <title>Niabella ginsenosidivorans BS26 whole genome sequencing.</title>
        <authorList>
            <person name="Im W.T."/>
            <person name="Siddiqi M.Z."/>
        </authorList>
    </citation>
    <scope>NUCLEOTIDE SEQUENCE [LARGE SCALE GENOMIC DNA]</scope>
    <source>
        <strain evidence="8 9">BS26</strain>
    </source>
</reference>
<dbReference type="InterPro" id="IPR027417">
    <property type="entry name" value="P-loop_NTPase"/>
</dbReference>
<evidence type="ECO:0000256" key="6">
    <source>
        <dbReference type="RuleBase" id="RU004347"/>
    </source>
</evidence>
<dbReference type="Pfam" id="PF01583">
    <property type="entry name" value="APS_kinase"/>
    <property type="match status" value="1"/>
</dbReference>
<keyword evidence="3 6" id="KW-0808">Transferase</keyword>
<sequence length="186" mass="20941">MIIQLCGMSGAGKTTISDIVQRKAAKLYGIRVAVIDGDVYRRTLNRDLGYSKQDRIENIKRLGKVAYQLSRKGIVAIISAINPYRDARNELKRKYPAVKEVFIDCPLEVLIERDTKGLYKKASLPEDHPDKLKNLSGLNDPFEKPEDPDLHLRTDRMETDKCAQQLIKLIVEDTSADLISGSPKST</sequence>
<organism evidence="8 9">
    <name type="scientific">Niabella ginsenosidivorans</name>
    <dbReference type="NCBI Taxonomy" id="1176587"/>
    <lineage>
        <taxon>Bacteria</taxon>
        <taxon>Pseudomonadati</taxon>
        <taxon>Bacteroidota</taxon>
        <taxon>Chitinophagia</taxon>
        <taxon>Chitinophagales</taxon>
        <taxon>Chitinophagaceae</taxon>
        <taxon>Niabella</taxon>
    </lineage>
</organism>
<dbReference type="Proteomes" id="UP000077667">
    <property type="component" value="Chromosome"/>
</dbReference>
<comment type="catalytic activity">
    <reaction evidence="1 6">
        <text>adenosine 5'-phosphosulfate + ATP = 3'-phosphoadenylyl sulfate + ADP + H(+)</text>
        <dbReference type="Rhea" id="RHEA:24152"/>
        <dbReference type="ChEBI" id="CHEBI:15378"/>
        <dbReference type="ChEBI" id="CHEBI:30616"/>
        <dbReference type="ChEBI" id="CHEBI:58243"/>
        <dbReference type="ChEBI" id="CHEBI:58339"/>
        <dbReference type="ChEBI" id="CHEBI:456216"/>
        <dbReference type="EC" id="2.7.1.25"/>
    </reaction>
</comment>
<keyword evidence="4 6" id="KW-0547">Nucleotide-binding</keyword>
<keyword evidence="9" id="KW-1185">Reference proteome</keyword>
<dbReference type="NCBIfam" id="TIGR00455">
    <property type="entry name" value="apsK"/>
    <property type="match status" value="1"/>
</dbReference>
<dbReference type="KEGG" id="nia:A8C56_11065"/>
<dbReference type="InterPro" id="IPR059117">
    <property type="entry name" value="APS_kinase_dom"/>
</dbReference>
<evidence type="ECO:0000256" key="5">
    <source>
        <dbReference type="ARBA" id="ARBA00022840"/>
    </source>
</evidence>
<dbReference type="GO" id="GO:0019379">
    <property type="term" value="P:sulfate assimilation, phosphoadenylyl sulfate reduction by phosphoadenylyl-sulfate reductase (thioredoxin)"/>
    <property type="evidence" value="ECO:0007669"/>
    <property type="project" value="TreeGrafter"/>
</dbReference>
<gene>
    <name evidence="8" type="ORF">A8C56_11065</name>
</gene>
<dbReference type="AlphaFoldDB" id="A0A1A9IBB5"/>